<dbReference type="AlphaFoldDB" id="A0A4R8Q520"/>
<dbReference type="Proteomes" id="UP000295703">
    <property type="component" value="Unassembled WGS sequence"/>
</dbReference>
<evidence type="ECO:0000313" key="2">
    <source>
        <dbReference type="EMBL" id="TDZ32180.1"/>
    </source>
</evidence>
<sequence>MGRPRCRTSRAVVSFARRGRDRGSTWPSHLSLPASRHIVESLISTICSVRWEQCRGCGRRAGSRGTRSGCPSGGRVGRWSC</sequence>
<evidence type="ECO:0000313" key="3">
    <source>
        <dbReference type="Proteomes" id="UP000295703"/>
    </source>
</evidence>
<dbReference type="EMBL" id="RYZW01000554">
    <property type="protein sequence ID" value="TDZ32180.1"/>
    <property type="molecule type" value="Genomic_DNA"/>
</dbReference>
<feature type="compositionally biased region" description="Gly residues" evidence="1">
    <location>
        <begin position="71"/>
        <end position="81"/>
    </location>
</feature>
<organism evidence="2 3">
    <name type="scientific">Colletotrichum trifolii</name>
    <dbReference type="NCBI Taxonomy" id="5466"/>
    <lineage>
        <taxon>Eukaryota</taxon>
        <taxon>Fungi</taxon>
        <taxon>Dikarya</taxon>
        <taxon>Ascomycota</taxon>
        <taxon>Pezizomycotina</taxon>
        <taxon>Sordariomycetes</taxon>
        <taxon>Hypocreomycetidae</taxon>
        <taxon>Glomerellales</taxon>
        <taxon>Glomerellaceae</taxon>
        <taxon>Colletotrichum</taxon>
        <taxon>Colletotrichum orbiculare species complex</taxon>
    </lineage>
</organism>
<protein>
    <submittedName>
        <fullName evidence="2">Uncharacterized protein</fullName>
    </submittedName>
</protein>
<keyword evidence="3" id="KW-1185">Reference proteome</keyword>
<name>A0A4R8Q520_COLTR</name>
<accession>A0A4R8Q520</accession>
<gene>
    <name evidence="2" type="ORF">CTRI78_v011787</name>
</gene>
<proteinExistence type="predicted"/>
<feature type="region of interest" description="Disordered" evidence="1">
    <location>
        <begin position="58"/>
        <end position="81"/>
    </location>
</feature>
<reference evidence="2 3" key="1">
    <citation type="submission" date="2018-12" db="EMBL/GenBank/DDBJ databases">
        <title>Genome sequence and assembly of Colletotrichum trifolii.</title>
        <authorList>
            <person name="Gan P."/>
            <person name="Shirasu K."/>
        </authorList>
    </citation>
    <scope>NUCLEOTIDE SEQUENCE [LARGE SCALE GENOMIC DNA]</scope>
    <source>
        <strain evidence="2 3">543-2</strain>
    </source>
</reference>
<comment type="caution">
    <text evidence="2">The sequence shown here is derived from an EMBL/GenBank/DDBJ whole genome shotgun (WGS) entry which is preliminary data.</text>
</comment>
<evidence type="ECO:0000256" key="1">
    <source>
        <dbReference type="SAM" id="MobiDB-lite"/>
    </source>
</evidence>